<dbReference type="InterPro" id="IPR006091">
    <property type="entry name" value="Acyl-CoA_Oxase/DH_mid-dom"/>
</dbReference>
<dbReference type="Gene3D" id="2.40.110.10">
    <property type="entry name" value="Butyryl-CoA Dehydrogenase, subunit A, domain 2"/>
    <property type="match status" value="1"/>
</dbReference>
<dbReference type="CDD" id="cd00567">
    <property type="entry name" value="ACAD"/>
    <property type="match status" value="1"/>
</dbReference>
<comment type="similarity">
    <text evidence="2 5">Belongs to the acyl-CoA dehydrogenase family.</text>
</comment>
<sequence length="390" mass="44119">MEMNWNEQQLKYIEEFKKLGYLISEKTEENYWNHQFDFESWKKVSDANLWRIPVPVEYGGLGQSWWEFAAALEGLSKTAKDFGFLLSTIAHIGCIRVLLNYGSEEQKKLFLPKLMNHSVGATAITEQTGGSDVARIKTSGEKYDNFYLLNGRKAHITNAPVADIMVIVGRIPKLGEKDITLFIVEREYEGLSFEPAEDMLGNHTSPTGDIILSNVKVEGKNILGDKGDGLNTLYNMISLDRLLYGLISAGYSEHILEECMNYAKERTAFKSPIIDKQYIQRLLVEIKVNMESSRWTSYGALQKLMNDDPEASMMCSLAKLVGSEGLYKNTENAIRLHGHKGYMKGEISRKFCDAVGTVIAGGTSDIQRINIFQQLNKLSQQEEMEYELSN</sequence>
<keyword evidence="4 5" id="KW-0274">FAD</keyword>
<evidence type="ECO:0000313" key="9">
    <source>
        <dbReference type="EMBL" id="OOR21727.1"/>
    </source>
</evidence>
<organism evidence="9 10">
    <name type="scientific">Bacillus cereus</name>
    <dbReference type="NCBI Taxonomy" id="1396"/>
    <lineage>
        <taxon>Bacteria</taxon>
        <taxon>Bacillati</taxon>
        <taxon>Bacillota</taxon>
        <taxon>Bacilli</taxon>
        <taxon>Bacillales</taxon>
        <taxon>Bacillaceae</taxon>
        <taxon>Bacillus</taxon>
        <taxon>Bacillus cereus group</taxon>
    </lineage>
</organism>
<comment type="caution">
    <text evidence="9">The sequence shown here is derived from an EMBL/GenBank/DDBJ whole genome shotgun (WGS) entry which is preliminary data.</text>
</comment>
<feature type="domain" description="Acyl-CoA oxidase/dehydrogenase middle" evidence="7">
    <location>
        <begin position="121"/>
        <end position="215"/>
    </location>
</feature>
<evidence type="ECO:0000256" key="5">
    <source>
        <dbReference type="RuleBase" id="RU362125"/>
    </source>
</evidence>
<dbReference type="Proteomes" id="UP000191124">
    <property type="component" value="Unassembled WGS sequence"/>
</dbReference>
<feature type="domain" description="Acyl-CoA dehydrogenase/oxidase C-terminal" evidence="6">
    <location>
        <begin position="227"/>
        <end position="374"/>
    </location>
</feature>
<dbReference type="InterPro" id="IPR036250">
    <property type="entry name" value="AcylCo_DH-like_C"/>
</dbReference>
<proteinExistence type="inferred from homology"/>
<dbReference type="GO" id="GO:0003995">
    <property type="term" value="F:acyl-CoA dehydrogenase activity"/>
    <property type="evidence" value="ECO:0007669"/>
    <property type="project" value="TreeGrafter"/>
</dbReference>
<dbReference type="AlphaFoldDB" id="A0A1S9UHK3"/>
<dbReference type="InterPro" id="IPR046373">
    <property type="entry name" value="Acyl-CoA_Oxase/DH_mid-dom_sf"/>
</dbReference>
<keyword evidence="3 5" id="KW-0285">Flavoprotein</keyword>
<dbReference type="Pfam" id="PF00441">
    <property type="entry name" value="Acyl-CoA_dh_1"/>
    <property type="match status" value="1"/>
</dbReference>
<protein>
    <submittedName>
        <fullName evidence="9">Acyl-CoA dehydrogenase</fullName>
    </submittedName>
</protein>
<keyword evidence="5" id="KW-0560">Oxidoreductase</keyword>
<dbReference type="Pfam" id="PF02770">
    <property type="entry name" value="Acyl-CoA_dh_M"/>
    <property type="match status" value="1"/>
</dbReference>
<dbReference type="Gene3D" id="1.20.140.10">
    <property type="entry name" value="Butyryl-CoA Dehydrogenase, subunit A, domain 3"/>
    <property type="match status" value="1"/>
</dbReference>
<dbReference type="PANTHER" id="PTHR43884">
    <property type="entry name" value="ACYL-COA DEHYDROGENASE"/>
    <property type="match status" value="1"/>
</dbReference>
<accession>A0A1S9UHK3</accession>
<evidence type="ECO:0000259" key="6">
    <source>
        <dbReference type="Pfam" id="PF00441"/>
    </source>
</evidence>
<dbReference type="RefSeq" id="WP_078181606.1">
    <property type="nucleotide sequence ID" value="NZ_MUAL01000065.1"/>
</dbReference>
<evidence type="ECO:0000256" key="1">
    <source>
        <dbReference type="ARBA" id="ARBA00001974"/>
    </source>
</evidence>
<dbReference type="Gene3D" id="1.10.540.10">
    <property type="entry name" value="Acyl-CoA dehydrogenase/oxidase, N-terminal domain"/>
    <property type="match status" value="1"/>
</dbReference>
<comment type="cofactor">
    <cofactor evidence="1 5">
        <name>FAD</name>
        <dbReference type="ChEBI" id="CHEBI:57692"/>
    </cofactor>
</comment>
<evidence type="ECO:0000259" key="7">
    <source>
        <dbReference type="Pfam" id="PF02770"/>
    </source>
</evidence>
<evidence type="ECO:0000256" key="4">
    <source>
        <dbReference type="ARBA" id="ARBA00022827"/>
    </source>
</evidence>
<dbReference type="InterPro" id="IPR009075">
    <property type="entry name" value="AcylCo_DH/oxidase_C"/>
</dbReference>
<evidence type="ECO:0000313" key="10">
    <source>
        <dbReference type="Proteomes" id="UP000191124"/>
    </source>
</evidence>
<gene>
    <name evidence="9" type="ORF">BW892_22300</name>
</gene>
<dbReference type="GO" id="GO:0050660">
    <property type="term" value="F:flavin adenine dinucleotide binding"/>
    <property type="evidence" value="ECO:0007669"/>
    <property type="project" value="InterPro"/>
</dbReference>
<evidence type="ECO:0000256" key="2">
    <source>
        <dbReference type="ARBA" id="ARBA00009347"/>
    </source>
</evidence>
<evidence type="ECO:0000259" key="8">
    <source>
        <dbReference type="Pfam" id="PF02771"/>
    </source>
</evidence>
<dbReference type="PANTHER" id="PTHR43884:SF12">
    <property type="entry name" value="ISOVALERYL-COA DEHYDROGENASE, MITOCHONDRIAL-RELATED"/>
    <property type="match status" value="1"/>
</dbReference>
<dbReference type="SUPFAM" id="SSF47203">
    <property type="entry name" value="Acyl-CoA dehydrogenase C-terminal domain-like"/>
    <property type="match status" value="1"/>
</dbReference>
<reference evidence="9 10" key="1">
    <citation type="submission" date="2017-01" db="EMBL/GenBank/DDBJ databases">
        <title>Bacillus cereus isolates.</title>
        <authorList>
            <person name="Beno S.M."/>
        </authorList>
    </citation>
    <scope>NUCLEOTIDE SEQUENCE [LARGE SCALE GENOMIC DNA]</scope>
    <source>
        <strain evidence="9 10">FSL M7-1219</strain>
    </source>
</reference>
<evidence type="ECO:0000256" key="3">
    <source>
        <dbReference type="ARBA" id="ARBA00022630"/>
    </source>
</evidence>
<name>A0A1S9UHK3_BACCE</name>
<feature type="domain" description="Acyl-CoA dehydrogenase/oxidase N-terminal" evidence="8">
    <location>
        <begin position="28"/>
        <end position="116"/>
    </location>
</feature>
<dbReference type="SUPFAM" id="SSF56645">
    <property type="entry name" value="Acyl-CoA dehydrogenase NM domain-like"/>
    <property type="match status" value="1"/>
</dbReference>
<dbReference type="InterPro" id="IPR037069">
    <property type="entry name" value="AcylCoA_DH/ox_N_sf"/>
</dbReference>
<dbReference type="InterPro" id="IPR013786">
    <property type="entry name" value="AcylCoA_DH/ox_N"/>
</dbReference>
<dbReference type="EMBL" id="MUAL01000065">
    <property type="protein sequence ID" value="OOR21727.1"/>
    <property type="molecule type" value="Genomic_DNA"/>
</dbReference>
<dbReference type="Pfam" id="PF02771">
    <property type="entry name" value="Acyl-CoA_dh_N"/>
    <property type="match status" value="1"/>
</dbReference>
<dbReference type="InterPro" id="IPR009100">
    <property type="entry name" value="AcylCoA_DH/oxidase_NM_dom_sf"/>
</dbReference>